<reference evidence="1" key="1">
    <citation type="submission" date="2022-04" db="EMBL/GenBank/DDBJ databases">
        <authorList>
            <person name="Liu G."/>
        </authorList>
    </citation>
    <scope>NUCLEOTIDE SEQUENCE</scope>
    <source>
        <strain evidence="1">RG22</strain>
    </source>
</reference>
<proteinExistence type="predicted"/>
<evidence type="ECO:0000313" key="1">
    <source>
        <dbReference type="EMBL" id="UPU37651.1"/>
    </source>
</evidence>
<dbReference type="Gene3D" id="2.60.40.10">
    <property type="entry name" value="Immunoglobulins"/>
    <property type="match status" value="1"/>
</dbReference>
<name>A0ABY4LI36_9BACT</name>
<accession>A0ABY4LI36</accession>
<dbReference type="RefSeq" id="WP_248647165.1">
    <property type="nucleotide sequence ID" value="NZ_CP096574.1"/>
</dbReference>
<dbReference type="Proteomes" id="UP000831485">
    <property type="component" value="Chromosome"/>
</dbReference>
<dbReference type="SUPFAM" id="SSF49265">
    <property type="entry name" value="Fibronectin type III"/>
    <property type="match status" value="1"/>
</dbReference>
<dbReference type="InterPro" id="IPR003961">
    <property type="entry name" value="FN3_dom"/>
</dbReference>
<dbReference type="EMBL" id="CP096574">
    <property type="protein sequence ID" value="UPU37651.1"/>
    <property type="molecule type" value="Genomic_DNA"/>
</dbReference>
<protein>
    <recommendedName>
        <fullName evidence="3">Fibronectin type-III domain-containing protein</fullName>
    </recommendedName>
</protein>
<sequence length="215" mass="23548">MGKKAKVKRSLGRLNDASLSAQGKVIVTSMTDNPHFKEPYPEGVTPLAQIKGTLGNFDNACIEARSGAKQSLAQRKSFRAQFIDELNDLGDYVDLVAKGNVEILTSSGFDYTKESPPSQVKHPVTYPSVVLTQGVKRGAIVAKAKKFPRAASCEVHSTTGDPTVEGNWKHAAVFGQFKNMELDGLTPGQQYAFRMRWIMPEGPGPWTPPFFFMPT</sequence>
<dbReference type="InterPro" id="IPR036116">
    <property type="entry name" value="FN3_sf"/>
</dbReference>
<organism evidence="1 2">
    <name type="scientific">Geomonas paludis</name>
    <dbReference type="NCBI Taxonomy" id="2740185"/>
    <lineage>
        <taxon>Bacteria</taxon>
        <taxon>Pseudomonadati</taxon>
        <taxon>Thermodesulfobacteriota</taxon>
        <taxon>Desulfuromonadia</taxon>
        <taxon>Geobacterales</taxon>
        <taxon>Geobacteraceae</taxon>
        <taxon>Geomonas</taxon>
    </lineage>
</organism>
<gene>
    <name evidence="1" type="ORF">M1B72_08075</name>
</gene>
<evidence type="ECO:0000313" key="2">
    <source>
        <dbReference type="Proteomes" id="UP000831485"/>
    </source>
</evidence>
<keyword evidence="2" id="KW-1185">Reference proteome</keyword>
<dbReference type="InterPro" id="IPR013783">
    <property type="entry name" value="Ig-like_fold"/>
</dbReference>
<dbReference type="CDD" id="cd00063">
    <property type="entry name" value="FN3"/>
    <property type="match status" value="1"/>
</dbReference>
<evidence type="ECO:0008006" key="3">
    <source>
        <dbReference type="Google" id="ProtNLM"/>
    </source>
</evidence>